<dbReference type="STRING" id="1943.AQJ64_15680"/>
<proteinExistence type="predicted"/>
<dbReference type="RefSeq" id="WP_055632392.1">
    <property type="nucleotide sequence ID" value="NZ_JBIRRP010000016.1"/>
</dbReference>
<comment type="caution">
    <text evidence="1">The sequence shown here is derived from an EMBL/GenBank/DDBJ whole genome shotgun (WGS) entry which is preliminary data.</text>
</comment>
<evidence type="ECO:0000313" key="2">
    <source>
        <dbReference type="Proteomes" id="UP000052982"/>
    </source>
</evidence>
<sequence>MNPAPAPAAPGDIHGTVHALLGPRGLVTVDGLVEPARWQGPGEPPGRGGIVRLTREDETAMWDATPLRDALDGDGAA</sequence>
<keyword evidence="2" id="KW-1185">Reference proteome</keyword>
<dbReference type="AlphaFoldDB" id="A0A101T1V9"/>
<evidence type="ECO:0000313" key="1">
    <source>
        <dbReference type="EMBL" id="KUN84201.1"/>
    </source>
</evidence>
<gene>
    <name evidence="1" type="ORF">AQJ64_15680</name>
</gene>
<organism evidence="1 2">
    <name type="scientific">Streptomyces griseoruber</name>
    <dbReference type="NCBI Taxonomy" id="1943"/>
    <lineage>
        <taxon>Bacteria</taxon>
        <taxon>Bacillati</taxon>
        <taxon>Actinomycetota</taxon>
        <taxon>Actinomycetes</taxon>
        <taxon>Kitasatosporales</taxon>
        <taxon>Streptomycetaceae</taxon>
        <taxon>Streptomyces</taxon>
    </lineage>
</organism>
<accession>A0A101T1V9</accession>
<protein>
    <submittedName>
        <fullName evidence="1">Uncharacterized protein</fullName>
    </submittedName>
</protein>
<name>A0A101T1V9_9ACTN</name>
<dbReference type="Proteomes" id="UP000052982">
    <property type="component" value="Unassembled WGS sequence"/>
</dbReference>
<reference evidence="1 2" key="1">
    <citation type="submission" date="2015-10" db="EMBL/GenBank/DDBJ databases">
        <title>Draft genome sequence of Streptomyces griseoruber DSM 40281, type strain for the species Streptomyces griseoruber.</title>
        <authorList>
            <person name="Ruckert C."/>
            <person name="Winkler A."/>
            <person name="Kalinowski J."/>
            <person name="Kampfer P."/>
            <person name="Glaeser S."/>
        </authorList>
    </citation>
    <scope>NUCLEOTIDE SEQUENCE [LARGE SCALE GENOMIC DNA]</scope>
    <source>
        <strain evidence="1 2">DSM 40281</strain>
    </source>
</reference>
<dbReference type="EMBL" id="LMWW01000018">
    <property type="protein sequence ID" value="KUN84201.1"/>
    <property type="molecule type" value="Genomic_DNA"/>
</dbReference>